<evidence type="ECO:0000256" key="4">
    <source>
        <dbReference type="RuleBase" id="RU004335"/>
    </source>
</evidence>
<feature type="signal peptide" evidence="6">
    <location>
        <begin position="1"/>
        <end position="22"/>
    </location>
</feature>
<name>A0A678TAF7_SACSP</name>
<dbReference type="PROSITE" id="PS00587">
    <property type="entry name" value="GLYCOSYL_HYDROL_F17"/>
    <property type="match status" value="1"/>
</dbReference>
<dbReference type="EMBL" id="MH182520">
    <property type="protein sequence ID" value="AWA44605.1"/>
    <property type="molecule type" value="Genomic_DNA"/>
</dbReference>
<evidence type="ECO:0000256" key="1">
    <source>
        <dbReference type="ARBA" id="ARBA00008773"/>
    </source>
</evidence>
<dbReference type="AlphaFoldDB" id="A0A678TAF7"/>
<comment type="similarity">
    <text evidence="1 4">Belongs to the glycosyl hydrolase 17 family.</text>
</comment>
<dbReference type="PANTHER" id="PTHR32227">
    <property type="entry name" value="GLUCAN ENDO-1,3-BETA-GLUCOSIDASE BG1-RELATED-RELATED"/>
    <property type="match status" value="1"/>
</dbReference>
<sequence length="325" mass="33987">MAGQHGLATMIAAAALLIGALASIPTGVHSIGVCYGTQGDGLPSAADVVQLYQSKGINAMRIYSPDATILQALRGSGIGVIVDETNLDALISDAAGWVQTNVQPYRGDVKFKYIAVGNEVEGSDTQKILPAMQSLAGALLRGRVSTAVKMSVLATSSPPSSGAFADPSVMGPVVRFLAGSGAPLLANVYPYFAYRDAGGSIDHGFSLFQQSSTTVNDNGKGLHQRFPVRSTTAYREGESGVPIIVSESGWPSDGGGLGASVDNARTYNQNLINHVGNGTPKRPEALETYIFAMFNENGKPGDETEKHFGLFNGQNKSPVYPISFS</sequence>
<protein>
    <recommendedName>
        <fullName evidence="8">Beta-1,3-glucanase</fullName>
    </recommendedName>
</protein>
<evidence type="ECO:0000256" key="2">
    <source>
        <dbReference type="ARBA" id="ARBA00022801"/>
    </source>
</evidence>
<dbReference type="InterPro" id="IPR000490">
    <property type="entry name" value="Glyco_hydro_17"/>
</dbReference>
<evidence type="ECO:0008006" key="8">
    <source>
        <dbReference type="Google" id="ProtNLM"/>
    </source>
</evidence>
<dbReference type="Gene3D" id="3.20.20.80">
    <property type="entry name" value="Glycosidases"/>
    <property type="match status" value="1"/>
</dbReference>
<dbReference type="SUPFAM" id="SSF51445">
    <property type="entry name" value="(Trans)glycosidases"/>
    <property type="match status" value="1"/>
</dbReference>
<keyword evidence="3 5" id="KW-0326">Glycosidase</keyword>
<organism evidence="7">
    <name type="scientific">Saccharum spontaneum</name>
    <name type="common">Wild sugarcane</name>
    <dbReference type="NCBI Taxonomy" id="62335"/>
    <lineage>
        <taxon>Eukaryota</taxon>
        <taxon>Viridiplantae</taxon>
        <taxon>Streptophyta</taxon>
        <taxon>Embryophyta</taxon>
        <taxon>Tracheophyta</taxon>
        <taxon>Spermatophyta</taxon>
        <taxon>Magnoliopsida</taxon>
        <taxon>Liliopsida</taxon>
        <taxon>Poales</taxon>
        <taxon>Poaceae</taxon>
        <taxon>PACMAD clade</taxon>
        <taxon>Panicoideae</taxon>
        <taxon>Andropogonodae</taxon>
        <taxon>Andropogoneae</taxon>
        <taxon>Saccharinae</taxon>
        <taxon>Saccharum</taxon>
        <taxon>Saccharum officinarum species complex</taxon>
    </lineage>
</organism>
<dbReference type="InterPro" id="IPR044965">
    <property type="entry name" value="Glyco_hydro_17_plant"/>
</dbReference>
<accession>A0A678TAF7</accession>
<evidence type="ECO:0000313" key="7">
    <source>
        <dbReference type="EMBL" id="AWA44605.1"/>
    </source>
</evidence>
<keyword evidence="6" id="KW-0732">Signal</keyword>
<dbReference type="GO" id="GO:0005975">
    <property type="term" value="P:carbohydrate metabolic process"/>
    <property type="evidence" value="ECO:0007669"/>
    <property type="project" value="InterPro"/>
</dbReference>
<reference evidence="7" key="1">
    <citation type="submission" date="2018-04" db="EMBL/GenBank/DDBJ databases">
        <title>Comparative Analysis of Homologous Sequences of Saccharum officinarum and Saccharum spontaneum Reveals Independent Polyploidization Events.</title>
        <authorList>
            <person name="Sharma A."/>
            <person name="Song J."/>
            <person name="Lin Q."/>
            <person name="Singh R."/>
            <person name="Ramos N."/>
            <person name="Wang K."/>
            <person name="Zhang J."/>
            <person name="Ming R."/>
            <person name="Yu Q."/>
        </authorList>
    </citation>
    <scope>NUCLEOTIDE SEQUENCE</scope>
</reference>
<evidence type="ECO:0000256" key="3">
    <source>
        <dbReference type="ARBA" id="ARBA00023295"/>
    </source>
</evidence>
<dbReference type="GO" id="GO:0042973">
    <property type="term" value="F:glucan endo-1,3-beta-D-glucosidase activity"/>
    <property type="evidence" value="ECO:0007669"/>
    <property type="project" value="UniProtKB-ARBA"/>
</dbReference>
<keyword evidence="2 5" id="KW-0378">Hydrolase</keyword>
<evidence type="ECO:0000256" key="5">
    <source>
        <dbReference type="RuleBase" id="RU004336"/>
    </source>
</evidence>
<evidence type="ECO:0000256" key="6">
    <source>
        <dbReference type="SAM" id="SignalP"/>
    </source>
</evidence>
<gene>
    <name evidence="7" type="ORF">SS81G08_000003</name>
</gene>
<dbReference type="InterPro" id="IPR017853">
    <property type="entry name" value="GH"/>
</dbReference>
<dbReference type="Pfam" id="PF00332">
    <property type="entry name" value="Glyco_hydro_17"/>
    <property type="match status" value="1"/>
</dbReference>
<dbReference type="FunFam" id="3.20.20.80:FF:000010">
    <property type="entry name" value="glucan endo-1,3-beta-glucosidase, basic"/>
    <property type="match status" value="1"/>
</dbReference>
<proteinExistence type="inferred from homology"/>
<feature type="chain" id="PRO_5025332598" description="Beta-1,3-glucanase" evidence="6">
    <location>
        <begin position="23"/>
        <end position="325"/>
    </location>
</feature>